<dbReference type="RefSeq" id="WP_379517935.1">
    <property type="nucleotide sequence ID" value="NZ_JBHSPA010000037.1"/>
</dbReference>
<gene>
    <name evidence="5" type="ORF">ACFPZ3_31570</name>
</gene>
<comment type="caution">
    <text evidence="5">The sequence shown here is derived from an EMBL/GenBank/DDBJ whole genome shotgun (WGS) entry which is preliminary data.</text>
</comment>
<dbReference type="Gene3D" id="3.20.20.60">
    <property type="entry name" value="Phosphoenolpyruvate-binding domains"/>
    <property type="match status" value="1"/>
</dbReference>
<keyword evidence="5" id="KW-0456">Lyase</keyword>
<comment type="cofactor">
    <cofactor evidence="1">
        <name>Mg(2+)</name>
        <dbReference type="ChEBI" id="CHEBI:18420"/>
    </cofactor>
</comment>
<dbReference type="GO" id="GO:0016829">
    <property type="term" value="F:lyase activity"/>
    <property type="evidence" value="ECO:0007669"/>
    <property type="project" value="UniProtKB-KW"/>
</dbReference>
<reference evidence="6" key="1">
    <citation type="journal article" date="2019" name="Int. J. Syst. Evol. Microbiol.">
        <title>The Global Catalogue of Microorganisms (GCM) 10K type strain sequencing project: providing services to taxonomists for standard genome sequencing and annotation.</title>
        <authorList>
            <consortium name="The Broad Institute Genomics Platform"/>
            <consortium name="The Broad Institute Genome Sequencing Center for Infectious Disease"/>
            <person name="Wu L."/>
            <person name="Ma J."/>
        </authorList>
    </citation>
    <scope>NUCLEOTIDE SEQUENCE [LARGE SCALE GENOMIC DNA]</scope>
    <source>
        <strain evidence="6">CCUG 53903</strain>
    </source>
</reference>
<evidence type="ECO:0000256" key="3">
    <source>
        <dbReference type="ARBA" id="ARBA00022842"/>
    </source>
</evidence>
<dbReference type="InterPro" id="IPR005000">
    <property type="entry name" value="Aldolase/citrate-lyase_domain"/>
</dbReference>
<dbReference type="EMBL" id="JBHSPA010000037">
    <property type="protein sequence ID" value="MFC5828432.1"/>
    <property type="molecule type" value="Genomic_DNA"/>
</dbReference>
<keyword evidence="2" id="KW-0479">Metal-binding</keyword>
<evidence type="ECO:0000256" key="1">
    <source>
        <dbReference type="ARBA" id="ARBA00001946"/>
    </source>
</evidence>
<sequence>MSAHIAPCRPAAVDVLSARSWLFVPGDRGDRFAKASASGADVVVCDLEDAVAAEAKESARAEVARRLGAGGAACVRINAHGTPWYDADVSALAGMRGLRAVMLPKAEDPRVLAELGDVLGLDTSVVALIETALGLHRAHDLASVRCVTRLAFGSIDFALDIGAQEAPTPMLFARSSLVVASRAARVAAPVDGVTVDLDDISIVEAEAVTAVRLGFGGKLCIHPRQVSTVNAAFSPSEEEVCRARRILDSTTDGAVGRLDGKMVDRPVVEGALAVLRRAGLEHAPDDPRRS</sequence>
<dbReference type="SUPFAM" id="SSF51621">
    <property type="entry name" value="Phosphoenolpyruvate/pyruvate domain"/>
    <property type="match status" value="1"/>
</dbReference>
<feature type="domain" description="HpcH/HpaI aldolase/citrate lyase" evidence="4">
    <location>
        <begin position="19"/>
        <end position="223"/>
    </location>
</feature>
<evidence type="ECO:0000313" key="5">
    <source>
        <dbReference type="EMBL" id="MFC5828432.1"/>
    </source>
</evidence>
<evidence type="ECO:0000313" key="6">
    <source>
        <dbReference type="Proteomes" id="UP001596058"/>
    </source>
</evidence>
<proteinExistence type="predicted"/>
<dbReference type="InterPro" id="IPR040442">
    <property type="entry name" value="Pyrv_kinase-like_dom_sf"/>
</dbReference>
<dbReference type="PANTHER" id="PTHR32308">
    <property type="entry name" value="LYASE BETA SUBUNIT, PUTATIVE (AFU_ORTHOLOGUE AFUA_4G13030)-RELATED"/>
    <property type="match status" value="1"/>
</dbReference>
<keyword evidence="3" id="KW-0460">Magnesium</keyword>
<protein>
    <submittedName>
        <fullName evidence="5">HpcH/HpaI aldolase/citrate lyase family protein</fullName>
    </submittedName>
</protein>
<name>A0ABW1CTI0_9ACTN</name>
<evidence type="ECO:0000256" key="2">
    <source>
        <dbReference type="ARBA" id="ARBA00022723"/>
    </source>
</evidence>
<dbReference type="Pfam" id="PF03328">
    <property type="entry name" value="HpcH_HpaI"/>
    <property type="match status" value="1"/>
</dbReference>
<keyword evidence="6" id="KW-1185">Reference proteome</keyword>
<accession>A0ABW1CTI0</accession>
<dbReference type="InterPro" id="IPR011206">
    <property type="entry name" value="Citrate_lyase_beta/mcl1/mcl2"/>
</dbReference>
<dbReference type="PIRSF" id="PIRSF015582">
    <property type="entry name" value="Cit_lyase_B"/>
    <property type="match status" value="1"/>
</dbReference>
<dbReference type="PANTHER" id="PTHR32308:SF10">
    <property type="entry name" value="CITRATE LYASE SUBUNIT BETA"/>
    <property type="match status" value="1"/>
</dbReference>
<evidence type="ECO:0000259" key="4">
    <source>
        <dbReference type="Pfam" id="PF03328"/>
    </source>
</evidence>
<organism evidence="5 6">
    <name type="scientific">Nonomuraea insulae</name>
    <dbReference type="NCBI Taxonomy" id="1616787"/>
    <lineage>
        <taxon>Bacteria</taxon>
        <taxon>Bacillati</taxon>
        <taxon>Actinomycetota</taxon>
        <taxon>Actinomycetes</taxon>
        <taxon>Streptosporangiales</taxon>
        <taxon>Streptosporangiaceae</taxon>
        <taxon>Nonomuraea</taxon>
    </lineage>
</organism>
<dbReference type="Proteomes" id="UP001596058">
    <property type="component" value="Unassembled WGS sequence"/>
</dbReference>
<dbReference type="InterPro" id="IPR015813">
    <property type="entry name" value="Pyrv/PenolPyrv_kinase-like_dom"/>
</dbReference>